<evidence type="ECO:0000313" key="1">
    <source>
        <dbReference type="EMBL" id="KGG07802.1"/>
    </source>
</evidence>
<dbReference type="Proteomes" id="UP000030481">
    <property type="component" value="Unassembled WGS sequence"/>
</dbReference>
<gene>
    <name evidence="1" type="ORF">EV01_0879</name>
</gene>
<proteinExistence type="predicted"/>
<organism evidence="1 2">
    <name type="scientific">Prochlorococcus marinus str. MIT 9401</name>
    <dbReference type="NCBI Taxonomy" id="167551"/>
    <lineage>
        <taxon>Bacteria</taxon>
        <taxon>Bacillati</taxon>
        <taxon>Cyanobacteriota</taxon>
        <taxon>Cyanophyceae</taxon>
        <taxon>Synechococcales</taxon>
        <taxon>Prochlorococcaceae</taxon>
        <taxon>Prochlorococcus</taxon>
    </lineage>
</organism>
<comment type="caution">
    <text evidence="1">The sequence shown here is derived from an EMBL/GenBank/DDBJ whole genome shotgun (WGS) entry which is preliminary data.</text>
</comment>
<name>A0A0A2B3T0_PROMR</name>
<reference evidence="2" key="1">
    <citation type="journal article" date="2014" name="Sci. Data">
        <title>Genomes of diverse isolates of the marine cyanobacterium Prochlorococcus.</title>
        <authorList>
            <person name="Biller S."/>
            <person name="Berube P."/>
            <person name="Thompson J."/>
            <person name="Kelly L."/>
            <person name="Roggensack S."/>
            <person name="Awad L."/>
            <person name="Roache-Johnson K."/>
            <person name="Ding H."/>
            <person name="Giovannoni S.J."/>
            <person name="Moore L.R."/>
            <person name="Chisholm S.W."/>
        </authorList>
    </citation>
    <scope>NUCLEOTIDE SEQUENCE [LARGE SCALE GENOMIC DNA]</scope>
</reference>
<accession>A0A0A2B3T0</accession>
<protein>
    <submittedName>
        <fullName evidence="1">Uncharacterized protein</fullName>
    </submittedName>
</protein>
<dbReference type="AlphaFoldDB" id="A0A0A2B3T0"/>
<evidence type="ECO:0000313" key="2">
    <source>
        <dbReference type="Proteomes" id="UP000030481"/>
    </source>
</evidence>
<dbReference type="EMBL" id="JNAR01000012">
    <property type="protein sequence ID" value="KGG07802.1"/>
    <property type="molecule type" value="Genomic_DNA"/>
</dbReference>
<dbReference type="RefSeq" id="WP_032517455.1">
    <property type="nucleotide sequence ID" value="NZ_JNAR01000012.1"/>
</dbReference>
<sequence>MLLSNAKRLKIQGIIKRIAQDKSITLEERIFVEKFAHHNSTISLWLKKANSFRRNGTKNDGGIDNLLQSFGIDGLDKENHFNPNEDDISDWFGGAPGWLRRS</sequence>